<evidence type="ECO:0000259" key="2">
    <source>
        <dbReference type="PROSITE" id="PS50006"/>
    </source>
</evidence>
<dbReference type="PANTHER" id="PTHR22593:SF8">
    <property type="entry name" value="FHA DOMAIN-CONTAINING PROTEIN PS1"/>
    <property type="match status" value="1"/>
</dbReference>
<accession>A0A6P6UK09</accession>
<dbReference type="InterPro" id="IPR008984">
    <property type="entry name" value="SMAD_FHA_dom_sf"/>
</dbReference>
<evidence type="ECO:0000313" key="4">
    <source>
        <dbReference type="RefSeq" id="XP_027090854.2"/>
    </source>
</evidence>
<dbReference type="InterPro" id="IPR000253">
    <property type="entry name" value="FHA_dom"/>
</dbReference>
<dbReference type="Pfam" id="PF13638">
    <property type="entry name" value="PIN_4"/>
    <property type="match status" value="1"/>
</dbReference>
<feature type="compositionally biased region" description="Polar residues" evidence="1">
    <location>
        <begin position="540"/>
        <end position="549"/>
    </location>
</feature>
<dbReference type="OrthoDB" id="444265at2759"/>
<dbReference type="RefSeq" id="XP_027090854.2">
    <property type="nucleotide sequence ID" value="XM_027235053.2"/>
</dbReference>
<dbReference type="Gene3D" id="2.60.200.20">
    <property type="match status" value="1"/>
</dbReference>
<sequence length="807" mass="91119">MQHIGTKTQETEERKMATEIEKELEKSAVEEAKEVEEKEKKIPVFTVLKNNSILKNIFLIDTPPDSLLPTAASSSSSSTWTIPKDEKQEEGLLEEILVVGRHPDCNITVEHPSISRFHLRIHSIPSLESLSVIDLSSVHGTWVSGKKIEAGVQVKLNEGDTLRLGGSTRVYRLHWVPLSRAYDMKNPFVPPLDELEPVEQRAEQIPMHQDEDGLYPQDDQSYCVGDYFEGLDLLFADMNMISSIKQLTPSETVMHEEDIKPTFPFEKDAENKIEIAEMQPVWQFDKEDSIRKVCLASASHEEDPDSRPVTSQRRSGMSIWERRGKSASVHIETGRDREDCIEANADLTIQLENNENIRNGSPSQDLFTAADWSEEIFTSDKENHTPDILLNRPLKEMDLGKVKHQFSVDSLLSSLDDHVEEAFTPDKENMTPKTHLFKSMKRLGKLEEINHLKSYRSSPLKNAGSIKHECLDMLVLSDDRNQVSNLLREKKSANPAPRSLARSKAAILKVREDRVPFQSLLVNSSKTKSEASDPAGRIGSSKSVKNPQMTEATHSFLNSSEENRTWTMVVDTACLLDKESRKALQLMQGLQGTSLIIPRIVIRELDSMKRHSTLFKRTAGADSALQWIEESMVKAKWWIHVQSSLEDARPIAPTPRSIPLSESNEEKEKFSIGSIPYAPFGSLLDIVSPTTEDHVLECALFFRKIGNNGQLILLSNDVTLKIKAMAEGLRCETAEEFRESLVNPFSERFLWTASSPRGPTWSCLDDVVLREKYYNGPSRKQSKLEPAKGLKLILLHNSQYKQISSVS</sequence>
<dbReference type="Pfam" id="PF00498">
    <property type="entry name" value="FHA"/>
    <property type="match status" value="1"/>
</dbReference>
<feature type="region of interest" description="Disordered" evidence="1">
    <location>
        <begin position="1"/>
        <end position="22"/>
    </location>
</feature>
<evidence type="ECO:0000256" key="1">
    <source>
        <dbReference type="SAM" id="MobiDB-lite"/>
    </source>
</evidence>
<feature type="region of interest" description="Disordered" evidence="1">
    <location>
        <begin position="524"/>
        <end position="549"/>
    </location>
</feature>
<dbReference type="AlphaFoldDB" id="A0A6P6UK09"/>
<dbReference type="PROSITE" id="PS50006">
    <property type="entry name" value="FHA_DOMAIN"/>
    <property type="match status" value="1"/>
</dbReference>
<gene>
    <name evidence="4" type="primary">LOC113711832</name>
</gene>
<feature type="region of interest" description="Disordered" evidence="1">
    <location>
        <begin position="297"/>
        <end position="318"/>
    </location>
</feature>
<dbReference type="Gene3D" id="3.40.50.1010">
    <property type="entry name" value="5'-nuclease"/>
    <property type="match status" value="1"/>
</dbReference>
<dbReference type="InterPro" id="IPR002716">
    <property type="entry name" value="PIN_dom"/>
</dbReference>
<dbReference type="SUPFAM" id="SSF49879">
    <property type="entry name" value="SMAD/FHA domain"/>
    <property type="match status" value="1"/>
</dbReference>
<feature type="compositionally biased region" description="Basic and acidic residues" evidence="1">
    <location>
        <begin position="9"/>
        <end position="22"/>
    </location>
</feature>
<reference evidence="3" key="1">
    <citation type="journal article" date="2025" name="Foods">
        <title>Unveiling the Microbial Signatures of Arabica Coffee Cherries: Insights into Ripeness Specific Diversity, Functional Traits, and Implications for Quality and Safety.</title>
        <authorList>
            <consortium name="RefSeq"/>
            <person name="Tenea G.N."/>
            <person name="Cifuentes V."/>
            <person name="Reyes P."/>
            <person name="Cevallos-Vallejos M."/>
        </authorList>
    </citation>
    <scope>NUCLEOTIDE SEQUENCE [LARGE SCALE GENOMIC DNA]</scope>
</reference>
<proteinExistence type="predicted"/>
<protein>
    <submittedName>
        <fullName evidence="4">FHA domain-containing protein PS1-like</fullName>
    </submittedName>
</protein>
<dbReference type="Proteomes" id="UP001652660">
    <property type="component" value="Chromosome 10e"/>
</dbReference>
<dbReference type="GO" id="GO:0031965">
    <property type="term" value="C:nuclear membrane"/>
    <property type="evidence" value="ECO:0007669"/>
    <property type="project" value="TreeGrafter"/>
</dbReference>
<dbReference type="SMART" id="SM00240">
    <property type="entry name" value="FHA"/>
    <property type="match status" value="1"/>
</dbReference>
<reference evidence="4" key="2">
    <citation type="submission" date="2025-08" db="UniProtKB">
        <authorList>
            <consortium name="RefSeq"/>
        </authorList>
    </citation>
    <scope>IDENTIFICATION</scope>
    <source>
        <tissue evidence="4">Leaves</tissue>
    </source>
</reference>
<dbReference type="GeneID" id="113711832"/>
<evidence type="ECO:0000313" key="3">
    <source>
        <dbReference type="Proteomes" id="UP001652660"/>
    </source>
</evidence>
<name>A0A6P6UK09_COFAR</name>
<dbReference type="CDD" id="cd09880">
    <property type="entry name" value="PIN_Smg5-6-like"/>
    <property type="match status" value="1"/>
</dbReference>
<feature type="domain" description="FHA" evidence="2">
    <location>
        <begin position="97"/>
        <end position="148"/>
    </location>
</feature>
<dbReference type="InterPro" id="IPR029060">
    <property type="entry name" value="PIN-like_dom_sf"/>
</dbReference>
<organism evidence="3 4">
    <name type="scientific">Coffea arabica</name>
    <name type="common">Arabian coffee</name>
    <dbReference type="NCBI Taxonomy" id="13443"/>
    <lineage>
        <taxon>Eukaryota</taxon>
        <taxon>Viridiplantae</taxon>
        <taxon>Streptophyta</taxon>
        <taxon>Embryophyta</taxon>
        <taxon>Tracheophyta</taxon>
        <taxon>Spermatophyta</taxon>
        <taxon>Magnoliopsida</taxon>
        <taxon>eudicotyledons</taxon>
        <taxon>Gunneridae</taxon>
        <taxon>Pentapetalae</taxon>
        <taxon>asterids</taxon>
        <taxon>lamiids</taxon>
        <taxon>Gentianales</taxon>
        <taxon>Rubiaceae</taxon>
        <taxon>Ixoroideae</taxon>
        <taxon>Gardenieae complex</taxon>
        <taxon>Bertiereae - Coffeeae clade</taxon>
        <taxon>Coffeeae</taxon>
        <taxon>Coffea</taxon>
    </lineage>
</organism>
<dbReference type="CDD" id="cd22691">
    <property type="entry name" value="FHA_PS1-like"/>
    <property type="match status" value="1"/>
</dbReference>
<keyword evidence="3" id="KW-1185">Reference proteome</keyword>
<dbReference type="SUPFAM" id="SSF88723">
    <property type="entry name" value="PIN domain-like"/>
    <property type="match status" value="1"/>
</dbReference>
<dbReference type="PANTHER" id="PTHR22593">
    <property type="entry name" value="TRANSMEMBRANE PROTEIN 18"/>
    <property type="match status" value="1"/>
</dbReference>